<dbReference type="Gene3D" id="3.30.1150.10">
    <property type="match status" value="1"/>
</dbReference>
<dbReference type="Proteomes" id="UP000285750">
    <property type="component" value="Unassembled WGS sequence"/>
</dbReference>
<dbReference type="Gene3D" id="2.20.110.10">
    <property type="entry name" value="Histone H3 K4-specific methyltransferase SET7/9 N-terminal domain"/>
    <property type="match status" value="1"/>
</dbReference>
<dbReference type="GO" id="GO:0016020">
    <property type="term" value="C:membrane"/>
    <property type="evidence" value="ECO:0007669"/>
    <property type="project" value="UniProtKB-SubCell"/>
</dbReference>
<comment type="subcellular location">
    <subcellularLocation>
        <location evidence="1">Membrane</location>
        <topology evidence="1">Single-pass membrane protein</topology>
    </subcellularLocation>
</comment>
<keyword evidence="12" id="KW-1185">Reference proteome</keyword>
<dbReference type="InterPro" id="IPR011652">
    <property type="entry name" value="MORN_2"/>
</dbReference>
<dbReference type="EMBL" id="QRHQ01000030">
    <property type="protein sequence ID" value="RHF88088.1"/>
    <property type="molecule type" value="Genomic_DNA"/>
</dbReference>
<evidence type="ECO:0000259" key="5">
    <source>
        <dbReference type="PROSITE" id="PS52015"/>
    </source>
</evidence>
<keyword evidence="4" id="KW-0472">Membrane</keyword>
<evidence type="ECO:0000313" key="14">
    <source>
        <dbReference type="Proteomes" id="UP000285109"/>
    </source>
</evidence>
<dbReference type="EMBL" id="QSTF01000065">
    <property type="protein sequence ID" value="RGM34647.1"/>
    <property type="molecule type" value="Genomic_DNA"/>
</dbReference>
<evidence type="ECO:0000313" key="15">
    <source>
        <dbReference type="Proteomes" id="UP000285750"/>
    </source>
</evidence>
<dbReference type="InterPro" id="IPR006260">
    <property type="entry name" value="TonB/TolA_C"/>
</dbReference>
<accession>A0A3E4MP42</accession>
<organism evidence="6 12">
    <name type="scientific">Phocaeicola plebeius</name>
    <dbReference type="NCBI Taxonomy" id="310297"/>
    <lineage>
        <taxon>Bacteria</taxon>
        <taxon>Pseudomonadati</taxon>
        <taxon>Bacteroidota</taxon>
        <taxon>Bacteroidia</taxon>
        <taxon>Bacteroidales</taxon>
        <taxon>Bacteroidaceae</taxon>
        <taxon>Phocaeicola</taxon>
    </lineage>
</organism>
<dbReference type="EMBL" id="QRUY01000034">
    <property type="protein sequence ID" value="RGS04556.1"/>
    <property type="molecule type" value="Genomic_DNA"/>
</dbReference>
<dbReference type="Pfam" id="PF03544">
    <property type="entry name" value="TonB_C"/>
    <property type="match status" value="1"/>
</dbReference>
<evidence type="ECO:0000313" key="11">
    <source>
        <dbReference type="Proteomes" id="UP000260780"/>
    </source>
</evidence>
<dbReference type="Pfam" id="PF07661">
    <property type="entry name" value="MORN_2"/>
    <property type="match status" value="2"/>
</dbReference>
<dbReference type="RefSeq" id="WP_117674057.1">
    <property type="nucleotide sequence ID" value="NZ_CABOGR010000045.1"/>
</dbReference>
<evidence type="ECO:0000256" key="1">
    <source>
        <dbReference type="ARBA" id="ARBA00004167"/>
    </source>
</evidence>
<evidence type="ECO:0000256" key="3">
    <source>
        <dbReference type="ARBA" id="ARBA00022989"/>
    </source>
</evidence>
<comment type="caution">
    <text evidence="6">The sequence shown here is derived from an EMBL/GenBank/DDBJ whole genome shotgun (WGS) entry which is preliminary data.</text>
</comment>
<evidence type="ECO:0000256" key="2">
    <source>
        <dbReference type="ARBA" id="ARBA00022692"/>
    </source>
</evidence>
<keyword evidence="3" id="KW-1133">Transmembrane helix</keyword>
<evidence type="ECO:0000313" key="10">
    <source>
        <dbReference type="EMBL" id="RHM95974.1"/>
    </source>
</evidence>
<reference evidence="11 12" key="1">
    <citation type="submission" date="2018-08" db="EMBL/GenBank/DDBJ databases">
        <title>A genome reference for cultivated species of the human gut microbiota.</title>
        <authorList>
            <person name="Zou Y."/>
            <person name="Xue W."/>
            <person name="Luo G."/>
        </authorList>
    </citation>
    <scope>NUCLEOTIDE SEQUENCE [LARGE SCALE GENOMIC DNA]</scope>
    <source>
        <strain evidence="8 15">AF24-16AC</strain>
        <strain evidence="10 14">AF31-28B-AC</strain>
        <strain evidence="9 13">AM23-23</strain>
        <strain evidence="7 11">OM08-14</strain>
        <strain evidence="6 12">TF10-3AC</strain>
    </source>
</reference>
<dbReference type="SUPFAM" id="SSF82185">
    <property type="entry name" value="Histone H3 K4-specific methyltransferase SET7/9 N-terminal domain"/>
    <property type="match status" value="1"/>
</dbReference>
<evidence type="ECO:0000313" key="9">
    <source>
        <dbReference type="EMBL" id="RHF88088.1"/>
    </source>
</evidence>
<dbReference type="SUPFAM" id="SSF74653">
    <property type="entry name" value="TolA/TonB C-terminal domain"/>
    <property type="match status" value="1"/>
</dbReference>
<dbReference type="NCBIfam" id="TIGR01352">
    <property type="entry name" value="tonB_Cterm"/>
    <property type="match status" value="1"/>
</dbReference>
<evidence type="ECO:0000313" key="6">
    <source>
        <dbReference type="EMBL" id="RGK51162.1"/>
    </source>
</evidence>
<evidence type="ECO:0000313" key="7">
    <source>
        <dbReference type="EMBL" id="RGM34647.1"/>
    </source>
</evidence>
<dbReference type="Proteomes" id="UP000285109">
    <property type="component" value="Unassembled WGS sequence"/>
</dbReference>
<dbReference type="GO" id="GO:0055085">
    <property type="term" value="P:transmembrane transport"/>
    <property type="evidence" value="ECO:0007669"/>
    <property type="project" value="InterPro"/>
</dbReference>
<dbReference type="InterPro" id="IPR037682">
    <property type="entry name" value="TonB_C"/>
</dbReference>
<keyword evidence="2" id="KW-0812">Transmembrane</keyword>
<dbReference type="Proteomes" id="UP000260862">
    <property type="component" value="Unassembled WGS sequence"/>
</dbReference>
<dbReference type="EMBL" id="QRQK01000018">
    <property type="protein sequence ID" value="RHM95974.1"/>
    <property type="molecule type" value="Genomic_DNA"/>
</dbReference>
<sequence>MGGKWWLWYLLIFFFAAPAFSQDTIYLDKKGRWLDSKENAFRYCTRVDLAEDNIEVKVYNLGDTLLYLHHFSYFVDDPKKCIVNGVSSIFYADGQLSDTYMNVKGKKEGEYRRFYRNGELKYLCHFENNRREGQLEMYYPNGSLWRTEEFRKGRSQGGHVYNAAGNEIEFYPSERIVGFPGGVDALALFMKEHVHYPLEASAQKVEGRVLVQLTFDQRGRIVEYHVLPQSTENYYLRKEAIRFVEEDLMKTEWEPAVQFGEFKKIRFVLPIAFKIPNLKASK</sequence>
<dbReference type="EMBL" id="QSQT01000045">
    <property type="protein sequence ID" value="RGK51162.1"/>
    <property type="molecule type" value="Genomic_DNA"/>
</dbReference>
<proteinExistence type="predicted"/>
<name>A0A3E4MP42_9BACT</name>
<dbReference type="AlphaFoldDB" id="A0A3E4MP42"/>
<protein>
    <submittedName>
        <fullName evidence="6">TonB family protein</fullName>
    </submittedName>
</protein>
<dbReference type="Proteomes" id="UP000260780">
    <property type="component" value="Unassembled WGS sequence"/>
</dbReference>
<dbReference type="PROSITE" id="PS52015">
    <property type="entry name" value="TONB_CTD"/>
    <property type="match status" value="1"/>
</dbReference>
<gene>
    <name evidence="9" type="ORF">DW653_12975</name>
    <name evidence="8" type="ORF">DWY14_13085</name>
    <name evidence="10" type="ORF">DWZ34_09985</name>
    <name evidence="7" type="ORF">DXC17_16090</name>
    <name evidence="6" type="ORF">DXD04_15475</name>
</gene>
<evidence type="ECO:0000313" key="8">
    <source>
        <dbReference type="EMBL" id="RGS04556.1"/>
    </source>
</evidence>
<evidence type="ECO:0000256" key="4">
    <source>
        <dbReference type="ARBA" id="ARBA00023136"/>
    </source>
</evidence>
<evidence type="ECO:0000313" key="12">
    <source>
        <dbReference type="Proteomes" id="UP000260862"/>
    </source>
</evidence>
<feature type="domain" description="TonB C-terminal" evidence="5">
    <location>
        <begin position="181"/>
        <end position="282"/>
    </location>
</feature>
<dbReference type="Proteomes" id="UP000283485">
    <property type="component" value="Unassembled WGS sequence"/>
</dbReference>
<evidence type="ECO:0000313" key="13">
    <source>
        <dbReference type="Proteomes" id="UP000283485"/>
    </source>
</evidence>